<keyword evidence="2" id="KW-1003">Cell membrane</keyword>
<dbReference type="RefSeq" id="WP_256394815.1">
    <property type="nucleotide sequence ID" value="NZ_JANHDJ010000001.1"/>
</dbReference>
<feature type="transmembrane region" description="Helical" evidence="7">
    <location>
        <begin position="118"/>
        <end position="143"/>
    </location>
</feature>
<evidence type="ECO:0000256" key="3">
    <source>
        <dbReference type="ARBA" id="ARBA00022692"/>
    </source>
</evidence>
<dbReference type="InterPro" id="IPR042094">
    <property type="entry name" value="T2SS_GspF_sf"/>
</dbReference>
<feature type="domain" description="Type II secretion system protein GspF" evidence="8">
    <location>
        <begin position="170"/>
        <end position="294"/>
    </location>
</feature>
<proteinExistence type="predicted"/>
<evidence type="ECO:0000256" key="7">
    <source>
        <dbReference type="SAM" id="Phobius"/>
    </source>
</evidence>
<dbReference type="GO" id="GO:0005886">
    <property type="term" value="C:plasma membrane"/>
    <property type="evidence" value="ECO:0007669"/>
    <property type="project" value="UniProtKB-SubCell"/>
</dbReference>
<dbReference type="Pfam" id="PF00482">
    <property type="entry name" value="T2SSF"/>
    <property type="match status" value="2"/>
</dbReference>
<feature type="transmembrane region" description="Helical" evidence="7">
    <location>
        <begin position="280"/>
        <end position="303"/>
    </location>
</feature>
<dbReference type="PANTHER" id="PTHR35402">
    <property type="entry name" value="INTEGRAL MEMBRANE PROTEIN-RELATED"/>
    <property type="match status" value="1"/>
</dbReference>
<keyword evidence="5 7" id="KW-0472">Membrane</keyword>
<feature type="transmembrane region" description="Helical" evidence="7">
    <location>
        <begin position="309"/>
        <end position="329"/>
    </location>
</feature>
<dbReference type="AlphaFoldDB" id="A0ABD6D759"/>
<feature type="transmembrane region" description="Helical" evidence="7">
    <location>
        <begin position="72"/>
        <end position="97"/>
    </location>
</feature>
<gene>
    <name evidence="9" type="ORF">ACFSBW_04465</name>
</gene>
<keyword evidence="3 7" id="KW-0812">Transmembrane</keyword>
<sequence length="687" mass="75136">MFAYLPLLVGLGLFSVLLLPQVSDRAETVMDGVGQALLGETVSTEARRREQLPEMEAAHIPRSHRSFSSQTVLYSIIAAIAAGLMSLSVLWLLVSFLQGLADSVSVIDRIEGLGLLEFWPRLAVTVFGSLAATVIVGFTANWLRWFVIDQQAYSRGSQIDATLPRTVAFMYALSRSGMAFTQVLRTLADNRRVYGEAADEVNATVRQMDLFGVDLQTAIEDMGERTPSDNMAELSENLGSVLGSGRSLSSYLHSQYERYKEEAEAQQEQYLELLSTLAEAYVTVLVAGPLFIITTLAVIGLVLQDTLPVMRVITYVGIPLATLAFIIYVDSVTQSVGTPGDADREEIDDSPAAQQTQPVADGGVAEDRWLRQREILDTYDKLNRVLTWLTQPGEIILRRPTLTFGITVPLGLLWVVLTIGEFEVELFDFLEAVVPPITEAGIVALGTYAVVYELRKRQARSIEQAIPDFLDRFASVNDAGMTIIESFRRVKNSDLGGLTPELERTWRDIQWGSDVETALKRMDRRIDSPVVTRAVTLATNAMQTSDDIAPVLEIAADEARSTHVLNKQRKQTMLTYLVVIYVAFLVFLGIMAALMISFIPAIEDVMAQMAESTSGSGGAAPGAGLGLAGNPEELNISGYETIFFHVTLVQATCSGLVAGQLGQGSIKDGVKHSTIMLVITYILFTVL</sequence>
<comment type="caution">
    <text evidence="9">The sequence shown here is derived from an EMBL/GenBank/DDBJ whole genome shotgun (WGS) entry which is preliminary data.</text>
</comment>
<comment type="subcellular location">
    <subcellularLocation>
        <location evidence="1">Cell membrane</location>
        <topology evidence="1">Multi-pass membrane protein</topology>
    </subcellularLocation>
</comment>
<dbReference type="PANTHER" id="PTHR35402:SF1">
    <property type="entry name" value="TYPE II SECRETION SYSTEM PROTEIN GSPF DOMAIN-CONTAINING PROTEIN"/>
    <property type="match status" value="1"/>
</dbReference>
<evidence type="ECO:0000313" key="9">
    <source>
        <dbReference type="EMBL" id="MFD1641129.1"/>
    </source>
</evidence>
<keyword evidence="4 7" id="KW-1133">Transmembrane helix</keyword>
<evidence type="ECO:0000256" key="1">
    <source>
        <dbReference type="ARBA" id="ARBA00004651"/>
    </source>
</evidence>
<evidence type="ECO:0000313" key="10">
    <source>
        <dbReference type="Proteomes" id="UP001597052"/>
    </source>
</evidence>
<feature type="transmembrane region" description="Helical" evidence="7">
    <location>
        <begin position="401"/>
        <end position="420"/>
    </location>
</feature>
<dbReference type="EMBL" id="JBHUDM010000001">
    <property type="protein sequence ID" value="MFD1641129.1"/>
    <property type="molecule type" value="Genomic_DNA"/>
</dbReference>
<dbReference type="Proteomes" id="UP001597052">
    <property type="component" value="Unassembled WGS sequence"/>
</dbReference>
<evidence type="ECO:0000256" key="2">
    <source>
        <dbReference type="ARBA" id="ARBA00022475"/>
    </source>
</evidence>
<evidence type="ECO:0000256" key="5">
    <source>
        <dbReference type="ARBA" id="ARBA00023136"/>
    </source>
</evidence>
<dbReference type="Gene3D" id="1.20.81.30">
    <property type="entry name" value="Type II secretion system (T2SS), domain F"/>
    <property type="match status" value="1"/>
</dbReference>
<reference evidence="9 10" key="1">
    <citation type="journal article" date="2019" name="Int. J. Syst. Evol. Microbiol.">
        <title>The Global Catalogue of Microorganisms (GCM) 10K type strain sequencing project: providing services to taxonomists for standard genome sequencing and annotation.</title>
        <authorList>
            <consortium name="The Broad Institute Genomics Platform"/>
            <consortium name="The Broad Institute Genome Sequencing Center for Infectious Disease"/>
            <person name="Wu L."/>
            <person name="Ma J."/>
        </authorList>
    </citation>
    <scope>NUCLEOTIDE SEQUENCE [LARGE SCALE GENOMIC DNA]</scope>
    <source>
        <strain evidence="9 10">CGMCC 1.10593</strain>
    </source>
</reference>
<dbReference type="InterPro" id="IPR018076">
    <property type="entry name" value="T2SS_GspF_dom"/>
</dbReference>
<dbReference type="InterPro" id="IPR056569">
    <property type="entry name" value="ArlJ-like"/>
</dbReference>
<evidence type="ECO:0000256" key="4">
    <source>
        <dbReference type="ARBA" id="ARBA00022989"/>
    </source>
</evidence>
<protein>
    <submittedName>
        <fullName evidence="9">Type II secretion system F family protein</fullName>
    </submittedName>
</protein>
<accession>A0ABD6D759</accession>
<keyword evidence="10" id="KW-1185">Reference proteome</keyword>
<evidence type="ECO:0000256" key="6">
    <source>
        <dbReference type="SAM" id="MobiDB-lite"/>
    </source>
</evidence>
<feature type="region of interest" description="Disordered" evidence="6">
    <location>
        <begin position="339"/>
        <end position="362"/>
    </location>
</feature>
<name>A0ABD6D759_9EURY</name>
<feature type="transmembrane region" description="Helical" evidence="7">
    <location>
        <begin position="574"/>
        <end position="599"/>
    </location>
</feature>
<feature type="transmembrane region" description="Helical" evidence="7">
    <location>
        <begin position="432"/>
        <end position="451"/>
    </location>
</feature>
<evidence type="ECO:0000259" key="8">
    <source>
        <dbReference type="Pfam" id="PF00482"/>
    </source>
</evidence>
<organism evidence="9 10">
    <name type="scientific">Halohasta litorea</name>
    <dbReference type="NCBI Taxonomy" id="869891"/>
    <lineage>
        <taxon>Archaea</taxon>
        <taxon>Methanobacteriati</taxon>
        <taxon>Methanobacteriota</taxon>
        <taxon>Stenosarchaea group</taxon>
        <taxon>Halobacteria</taxon>
        <taxon>Halobacteriales</taxon>
        <taxon>Haloferacaceae</taxon>
        <taxon>Halohasta</taxon>
    </lineage>
</organism>
<feature type="domain" description="Type II secretion system protein GspF" evidence="8">
    <location>
        <begin position="469"/>
        <end position="595"/>
    </location>
</feature>